<evidence type="ECO:0000259" key="1">
    <source>
        <dbReference type="Pfam" id="PF25340"/>
    </source>
</evidence>
<dbReference type="InterPro" id="IPR057321">
    <property type="entry name" value="RFX1-4/6/8-like_BCD"/>
</dbReference>
<name>A0A815HYM1_9BILA</name>
<accession>A0A815HYM1</accession>
<dbReference type="GO" id="GO:0000981">
    <property type="term" value="F:DNA-binding transcription factor activity, RNA polymerase II-specific"/>
    <property type="evidence" value="ECO:0007669"/>
    <property type="project" value="TreeGrafter"/>
</dbReference>
<dbReference type="PANTHER" id="PTHR12619:SF33">
    <property type="entry name" value="RFX, ISOFORM H"/>
    <property type="match status" value="1"/>
</dbReference>
<comment type="caution">
    <text evidence="2">The sequence shown here is derived from an EMBL/GenBank/DDBJ whole genome shotgun (WGS) entry which is preliminary data.</text>
</comment>
<dbReference type="EMBL" id="CAJNOW010004387">
    <property type="protein sequence ID" value="CAF1414903.1"/>
    <property type="molecule type" value="Genomic_DNA"/>
</dbReference>
<evidence type="ECO:0000313" key="2">
    <source>
        <dbReference type="EMBL" id="CAF1356773.1"/>
    </source>
</evidence>
<dbReference type="AlphaFoldDB" id="A0A815HYM1"/>
<proteinExistence type="predicted"/>
<dbReference type="GO" id="GO:0000978">
    <property type="term" value="F:RNA polymerase II cis-regulatory region sequence-specific DNA binding"/>
    <property type="evidence" value="ECO:0007669"/>
    <property type="project" value="TreeGrafter"/>
</dbReference>
<gene>
    <name evidence="2" type="ORF">CJN711_LOCUS19718</name>
    <name evidence="3" type="ORF">KQP761_LOCUS10303</name>
</gene>
<dbReference type="Proteomes" id="UP000663834">
    <property type="component" value="Unassembled WGS sequence"/>
</dbReference>
<dbReference type="Pfam" id="PF25340">
    <property type="entry name" value="BCD_RFX"/>
    <property type="match status" value="1"/>
</dbReference>
<dbReference type="Proteomes" id="UP000663855">
    <property type="component" value="Unassembled WGS sequence"/>
</dbReference>
<evidence type="ECO:0000313" key="4">
    <source>
        <dbReference type="Proteomes" id="UP000663855"/>
    </source>
</evidence>
<dbReference type="EMBL" id="CAJNOV010009253">
    <property type="protein sequence ID" value="CAF1356773.1"/>
    <property type="molecule type" value="Genomic_DNA"/>
</dbReference>
<sequence>MCEPTQSLFSGLVASKPISPTQSVRTFGKSADGWLCTALGHLLERLKTIILTIINAFAMTLRCYTPLNHLAQTSHAVLLNATQVNRMLADLNEVNYHNVEGTSMITLQNKLTIYDRINSSNGLVPSISIEHRNVKPKISLVVKKDTLSPAQI</sequence>
<dbReference type="OrthoDB" id="10056949at2759"/>
<dbReference type="PANTHER" id="PTHR12619">
    <property type="entry name" value="RFX TRANSCRIPTION FACTOR FAMILY"/>
    <property type="match status" value="1"/>
</dbReference>
<reference evidence="2" key="1">
    <citation type="submission" date="2021-02" db="EMBL/GenBank/DDBJ databases">
        <authorList>
            <person name="Nowell W R."/>
        </authorList>
    </citation>
    <scope>NUCLEOTIDE SEQUENCE</scope>
</reference>
<evidence type="ECO:0000313" key="3">
    <source>
        <dbReference type="EMBL" id="CAF1414903.1"/>
    </source>
</evidence>
<dbReference type="InterPro" id="IPR039779">
    <property type="entry name" value="RFX-like"/>
</dbReference>
<protein>
    <recommendedName>
        <fullName evidence="1">RFX1-4/6/8-like BCD domain-containing protein</fullName>
    </recommendedName>
</protein>
<organism evidence="2 4">
    <name type="scientific">Rotaria magnacalcarata</name>
    <dbReference type="NCBI Taxonomy" id="392030"/>
    <lineage>
        <taxon>Eukaryota</taxon>
        <taxon>Metazoa</taxon>
        <taxon>Spiralia</taxon>
        <taxon>Gnathifera</taxon>
        <taxon>Rotifera</taxon>
        <taxon>Eurotatoria</taxon>
        <taxon>Bdelloidea</taxon>
        <taxon>Philodinida</taxon>
        <taxon>Philodinidae</taxon>
        <taxon>Rotaria</taxon>
    </lineage>
</organism>
<feature type="domain" description="RFX1-4/6/8-like BCD" evidence="1">
    <location>
        <begin position="11"/>
        <end position="116"/>
    </location>
</feature>